<dbReference type="InterPro" id="IPR028098">
    <property type="entry name" value="Glyco_trans_4-like_N"/>
</dbReference>
<dbReference type="Pfam" id="PF00534">
    <property type="entry name" value="Glycos_transf_1"/>
    <property type="match status" value="1"/>
</dbReference>
<reference evidence="3 4" key="1">
    <citation type="submission" date="2013-12" db="EMBL/GenBank/DDBJ databases">
        <title>Improved hybrid genome assemblies of Bacteroides xylanisolvens SD CC 1b and Bacteroides xylanisolvens SD CC 2a using Illumina and 454 Sequencing.</title>
        <authorList>
            <person name="Ramaraj T."/>
            <person name="Sundararajan A."/>
            <person name="Mudge J."/>
            <person name="Schilkey F.D."/>
            <person name="Delvecchio V."/>
            <person name="Donlon M."/>
            <person name="Ziemer C."/>
        </authorList>
    </citation>
    <scope>NUCLEOTIDE SEQUENCE [LARGE SCALE GENOMIC DNA]</scope>
</reference>
<feature type="domain" description="Glycosyltransferase subfamily 4-like N-terminal" evidence="2">
    <location>
        <begin position="42"/>
        <end position="199"/>
    </location>
</feature>
<name>D4VPL0_9BACE</name>
<dbReference type="PANTHER" id="PTHR45947">
    <property type="entry name" value="SULFOQUINOVOSYL TRANSFERASE SQD2"/>
    <property type="match status" value="1"/>
</dbReference>
<dbReference type="EC" id="2.4.1.-" evidence="3"/>
<dbReference type="CDD" id="cd03801">
    <property type="entry name" value="GT4_PimA-like"/>
    <property type="match status" value="1"/>
</dbReference>
<dbReference type="SUPFAM" id="SSF53756">
    <property type="entry name" value="UDP-Glycosyltransferase/glycogen phosphorylase"/>
    <property type="match status" value="1"/>
</dbReference>
<comment type="caution">
    <text evidence="3">The sequence shown here is derived from an EMBL/GenBank/DDBJ whole genome shotgun (WGS) entry which is preliminary data.</text>
</comment>
<evidence type="ECO:0000313" key="3">
    <source>
        <dbReference type="EMBL" id="CDM03126.1"/>
    </source>
</evidence>
<evidence type="ECO:0000259" key="1">
    <source>
        <dbReference type="Pfam" id="PF00534"/>
    </source>
</evidence>
<dbReference type="Pfam" id="PF13439">
    <property type="entry name" value="Glyco_transf_4"/>
    <property type="match status" value="1"/>
</dbReference>
<protein>
    <submittedName>
        <fullName evidence="3">Alpha-D-GlcNAc alpha-1,2-L-rhamnosyltransferase</fullName>
        <ecNumber evidence="3">2.4.1.-</ecNumber>
    </submittedName>
</protein>
<sequence length="387" mass="44179">MWVKILLKETCGKFFDYRTRILCTNSMKIFVTGTRGIPDILGGVETHCQELFPRIAEMGFDITIIRRKSYVKDTMTEYKNVRLIDIETPKKKSFEAIVHTFKAILEAKFQKADIVHIHAIGPALLVPIARLLGIKVVFTHHGPDYDRDKWGFFAKTMLKLGERMGTIFANEVIVISEVINDLLVRKYGRRDCHLINNGVPEPEVCDYPEYFNELGIEKGKYILGMCRFVPEKNLHHLVEAFAGICASNYKLVLAGDADFEDDYSHSLKKRSRECGVVLTGFIKGRKLHSLLANACCFVLPSSHEGLPIALLEAMSYKLPVIVSNIPANMEVGLPYSCYFKVGDVEQLQEKLEEQMEQGLRRIEYDMSLYNWDVIAKQVIDVYKLVLQ</sequence>
<evidence type="ECO:0000313" key="4">
    <source>
        <dbReference type="Proteomes" id="UP000019380"/>
    </source>
</evidence>
<gene>
    <name evidence="3" type="ORF">BN890_6780</name>
</gene>
<dbReference type="EMBL" id="CBXG010000013">
    <property type="protein sequence ID" value="CDM03126.1"/>
    <property type="molecule type" value="Genomic_DNA"/>
</dbReference>
<dbReference type="InterPro" id="IPR001296">
    <property type="entry name" value="Glyco_trans_1"/>
</dbReference>
<proteinExistence type="predicted"/>
<evidence type="ECO:0000259" key="2">
    <source>
        <dbReference type="Pfam" id="PF13439"/>
    </source>
</evidence>
<dbReference type="PANTHER" id="PTHR45947:SF3">
    <property type="entry name" value="SULFOQUINOVOSYL TRANSFERASE SQD2"/>
    <property type="match status" value="1"/>
</dbReference>
<dbReference type="GO" id="GO:0016757">
    <property type="term" value="F:glycosyltransferase activity"/>
    <property type="evidence" value="ECO:0007669"/>
    <property type="project" value="UniProtKB-KW"/>
</dbReference>
<keyword evidence="3" id="KW-0808">Transferase</keyword>
<dbReference type="InterPro" id="IPR050194">
    <property type="entry name" value="Glycosyltransferase_grp1"/>
</dbReference>
<dbReference type="Proteomes" id="UP000019380">
    <property type="component" value="Unassembled WGS sequence"/>
</dbReference>
<dbReference type="Gene3D" id="3.40.50.2000">
    <property type="entry name" value="Glycogen Phosphorylase B"/>
    <property type="match status" value="2"/>
</dbReference>
<organism evidence="3 4">
    <name type="scientific">Bacteroides xylanisolvens SD CC 1b</name>
    <dbReference type="NCBI Taxonomy" id="702447"/>
    <lineage>
        <taxon>Bacteria</taxon>
        <taxon>Pseudomonadati</taxon>
        <taxon>Bacteroidota</taxon>
        <taxon>Bacteroidia</taxon>
        <taxon>Bacteroidales</taxon>
        <taxon>Bacteroidaceae</taxon>
        <taxon>Bacteroides</taxon>
    </lineage>
</organism>
<feature type="domain" description="Glycosyl transferase family 1" evidence="1">
    <location>
        <begin position="208"/>
        <end position="358"/>
    </location>
</feature>
<keyword evidence="3" id="KW-0328">Glycosyltransferase</keyword>
<dbReference type="AlphaFoldDB" id="D4VPL0"/>
<accession>D4VPL0</accession>